<proteinExistence type="inferred from homology"/>
<dbReference type="Pfam" id="PF00793">
    <property type="entry name" value="DAHP_synth_1"/>
    <property type="match status" value="1"/>
</dbReference>
<organism evidence="8">
    <name type="scientific">marine sediment metagenome</name>
    <dbReference type="NCBI Taxonomy" id="412755"/>
    <lineage>
        <taxon>unclassified sequences</taxon>
        <taxon>metagenomes</taxon>
        <taxon>ecological metagenomes</taxon>
    </lineage>
</organism>
<dbReference type="Gene3D" id="3.20.20.70">
    <property type="entry name" value="Aldolase class I"/>
    <property type="match status" value="1"/>
</dbReference>
<evidence type="ECO:0000256" key="3">
    <source>
        <dbReference type="ARBA" id="ARBA00012693"/>
    </source>
</evidence>
<keyword evidence="5" id="KW-0808">Transferase</keyword>
<comment type="catalytic activity">
    <reaction evidence="6">
        <text>D-arabinose 5-phosphate + phosphoenolpyruvate + H2O = 3-deoxy-alpha-D-manno-2-octulosonate-8-phosphate + phosphate</text>
        <dbReference type="Rhea" id="RHEA:14053"/>
        <dbReference type="ChEBI" id="CHEBI:15377"/>
        <dbReference type="ChEBI" id="CHEBI:43474"/>
        <dbReference type="ChEBI" id="CHEBI:57693"/>
        <dbReference type="ChEBI" id="CHEBI:58702"/>
        <dbReference type="ChEBI" id="CHEBI:85985"/>
        <dbReference type="EC" id="2.5.1.55"/>
    </reaction>
</comment>
<name>A0A0F9AGU4_9ZZZZ</name>
<dbReference type="EC" id="2.5.1.55" evidence="3"/>
<gene>
    <name evidence="8" type="ORF">LCGC14_2652030</name>
</gene>
<feature type="domain" description="DAHP synthetase I/KDSA" evidence="7">
    <location>
        <begin position="2"/>
        <end position="138"/>
    </location>
</feature>
<evidence type="ECO:0000256" key="1">
    <source>
        <dbReference type="ARBA" id="ARBA00004496"/>
    </source>
</evidence>
<evidence type="ECO:0000256" key="5">
    <source>
        <dbReference type="ARBA" id="ARBA00022679"/>
    </source>
</evidence>
<dbReference type="GO" id="GO:0008676">
    <property type="term" value="F:3-deoxy-8-phosphooctulonate synthase activity"/>
    <property type="evidence" value="ECO:0007669"/>
    <property type="project" value="UniProtKB-EC"/>
</dbReference>
<evidence type="ECO:0000256" key="4">
    <source>
        <dbReference type="ARBA" id="ARBA00022490"/>
    </source>
</evidence>
<accession>A0A0F9AGU4</accession>
<dbReference type="InterPro" id="IPR006218">
    <property type="entry name" value="DAHP1/KDSA"/>
</dbReference>
<keyword evidence="4" id="KW-0963">Cytoplasm</keyword>
<sequence length="140" mass="15595">MNNKLIYIAGPCVINKPEVTYDIALALRDILAPFQDQIYFAFKASYDKANRTRHTSFRGVGLKQGLEVLASIKKDFGFKILTDVHQVCDIGTVADVVDILQVPAFLCRQTDLIVECAKTGKVINLKKGQFIAPDDVKYNS</sequence>
<reference evidence="8" key="1">
    <citation type="journal article" date="2015" name="Nature">
        <title>Complex archaea that bridge the gap between prokaryotes and eukaryotes.</title>
        <authorList>
            <person name="Spang A."/>
            <person name="Saw J.H."/>
            <person name="Jorgensen S.L."/>
            <person name="Zaremba-Niedzwiedzka K."/>
            <person name="Martijn J."/>
            <person name="Lind A.E."/>
            <person name="van Eijk R."/>
            <person name="Schleper C."/>
            <person name="Guy L."/>
            <person name="Ettema T.J."/>
        </authorList>
    </citation>
    <scope>NUCLEOTIDE SEQUENCE</scope>
</reference>
<comment type="similarity">
    <text evidence="2">Belongs to the KdsA family.</text>
</comment>
<dbReference type="GO" id="GO:0005737">
    <property type="term" value="C:cytoplasm"/>
    <property type="evidence" value="ECO:0007669"/>
    <property type="project" value="UniProtKB-SubCell"/>
</dbReference>
<evidence type="ECO:0000313" key="8">
    <source>
        <dbReference type="EMBL" id="KKK97510.1"/>
    </source>
</evidence>
<comment type="caution">
    <text evidence="8">The sequence shown here is derived from an EMBL/GenBank/DDBJ whole genome shotgun (WGS) entry which is preliminary data.</text>
</comment>
<evidence type="ECO:0000259" key="7">
    <source>
        <dbReference type="Pfam" id="PF00793"/>
    </source>
</evidence>
<dbReference type="PANTHER" id="PTHR21057">
    <property type="entry name" value="PHOSPHO-2-DEHYDRO-3-DEOXYHEPTONATE ALDOLASE"/>
    <property type="match status" value="1"/>
</dbReference>
<evidence type="ECO:0000256" key="2">
    <source>
        <dbReference type="ARBA" id="ARBA00010499"/>
    </source>
</evidence>
<dbReference type="InterPro" id="IPR006269">
    <property type="entry name" value="KDO8P_synthase"/>
</dbReference>
<evidence type="ECO:0000256" key="6">
    <source>
        <dbReference type="ARBA" id="ARBA00049112"/>
    </source>
</evidence>
<dbReference type="EMBL" id="LAZR01046019">
    <property type="protein sequence ID" value="KKK97510.1"/>
    <property type="molecule type" value="Genomic_DNA"/>
</dbReference>
<dbReference type="SUPFAM" id="SSF51569">
    <property type="entry name" value="Aldolase"/>
    <property type="match status" value="1"/>
</dbReference>
<dbReference type="InterPro" id="IPR013785">
    <property type="entry name" value="Aldolase_TIM"/>
</dbReference>
<comment type="subcellular location">
    <subcellularLocation>
        <location evidence="1">Cytoplasm</location>
    </subcellularLocation>
</comment>
<protein>
    <recommendedName>
        <fullName evidence="3">3-deoxy-8-phosphooctulonate synthase</fullName>
        <ecNumber evidence="3">2.5.1.55</ecNumber>
    </recommendedName>
</protein>
<dbReference type="AlphaFoldDB" id="A0A0F9AGU4"/>